<comment type="caution">
    <text evidence="1">The sequence shown here is derived from an EMBL/GenBank/DDBJ whole genome shotgun (WGS) entry which is preliminary data.</text>
</comment>
<proteinExistence type="predicted"/>
<evidence type="ECO:0000313" key="2">
    <source>
        <dbReference type="Proteomes" id="UP000324585"/>
    </source>
</evidence>
<sequence>MKSGFDEGLLEERLAEAMVQLIEDSANPAFVSKVCHLAGTNDPRELRARILAVLRSHHLEGATPAHVTTWSGIQDATVAEVGRGETTGLCDHANIANHMQNDAGLKHKQDSFLADAETERVACTSNGREPAICTSVIPDTSVTSVLVFTAEPVDSTFAHKPV</sequence>
<accession>A0A5J4YTS3</accession>
<dbReference type="EMBL" id="VRMN01000004">
    <property type="protein sequence ID" value="KAA8494635.1"/>
    <property type="molecule type" value="Genomic_DNA"/>
</dbReference>
<evidence type="ECO:0000313" key="1">
    <source>
        <dbReference type="EMBL" id="KAA8494635.1"/>
    </source>
</evidence>
<gene>
    <name evidence="1" type="ORF">FVE85_2876</name>
</gene>
<dbReference type="AlphaFoldDB" id="A0A5J4YTS3"/>
<name>A0A5J4YTS3_PORPP</name>
<protein>
    <submittedName>
        <fullName evidence="1">Uncharacterized protein</fullName>
    </submittedName>
</protein>
<organism evidence="1 2">
    <name type="scientific">Porphyridium purpureum</name>
    <name type="common">Red alga</name>
    <name type="synonym">Porphyridium cruentum</name>
    <dbReference type="NCBI Taxonomy" id="35688"/>
    <lineage>
        <taxon>Eukaryota</taxon>
        <taxon>Rhodophyta</taxon>
        <taxon>Bangiophyceae</taxon>
        <taxon>Porphyridiales</taxon>
        <taxon>Porphyridiaceae</taxon>
        <taxon>Porphyridium</taxon>
    </lineage>
</organism>
<dbReference type="Proteomes" id="UP000324585">
    <property type="component" value="Unassembled WGS sequence"/>
</dbReference>
<keyword evidence="2" id="KW-1185">Reference proteome</keyword>
<reference evidence="2" key="1">
    <citation type="journal article" date="2019" name="Nat. Commun.">
        <title>Expansion of phycobilisome linker gene families in mesophilic red algae.</title>
        <authorList>
            <person name="Lee J."/>
            <person name="Kim D."/>
            <person name="Bhattacharya D."/>
            <person name="Yoon H.S."/>
        </authorList>
    </citation>
    <scope>NUCLEOTIDE SEQUENCE [LARGE SCALE GENOMIC DNA]</scope>
    <source>
        <strain evidence="2">CCMP 1328</strain>
    </source>
</reference>